<dbReference type="Proteomes" id="UP000008493">
    <property type="component" value="Unassembled WGS sequence"/>
</dbReference>
<keyword evidence="3" id="KW-1185">Reference proteome</keyword>
<feature type="compositionally biased region" description="Polar residues" evidence="1">
    <location>
        <begin position="237"/>
        <end position="248"/>
    </location>
</feature>
<proteinExistence type="predicted"/>
<feature type="compositionally biased region" description="Polar residues" evidence="1">
    <location>
        <begin position="449"/>
        <end position="461"/>
    </location>
</feature>
<feature type="compositionally biased region" description="Low complexity" evidence="1">
    <location>
        <begin position="48"/>
        <end position="60"/>
    </location>
</feature>
<feature type="compositionally biased region" description="Low complexity" evidence="1">
    <location>
        <begin position="216"/>
        <end position="228"/>
    </location>
</feature>
<dbReference type="EMBL" id="JH971389">
    <property type="protein sequence ID" value="EKM79869.1"/>
    <property type="molecule type" value="Genomic_DNA"/>
</dbReference>
<dbReference type="InParanoid" id="K5VZC1"/>
<evidence type="ECO:0000313" key="2">
    <source>
        <dbReference type="EMBL" id="EKM79869.1"/>
    </source>
</evidence>
<feature type="region of interest" description="Disordered" evidence="1">
    <location>
        <begin position="36"/>
        <end position="83"/>
    </location>
</feature>
<feature type="region of interest" description="Disordered" evidence="1">
    <location>
        <begin position="147"/>
        <end position="202"/>
    </location>
</feature>
<feature type="compositionally biased region" description="Basic and acidic residues" evidence="1">
    <location>
        <begin position="153"/>
        <end position="169"/>
    </location>
</feature>
<feature type="region of interest" description="Disordered" evidence="1">
    <location>
        <begin position="215"/>
        <end position="305"/>
    </location>
</feature>
<name>K5VZC1_AGABU</name>
<dbReference type="KEGG" id="abp:AGABI1DRAFT127550"/>
<feature type="compositionally biased region" description="Polar residues" evidence="1">
    <location>
        <begin position="365"/>
        <end position="376"/>
    </location>
</feature>
<feature type="compositionally biased region" description="Polar residues" evidence="1">
    <location>
        <begin position="292"/>
        <end position="305"/>
    </location>
</feature>
<feature type="compositionally biased region" description="Polar residues" evidence="1">
    <location>
        <begin position="391"/>
        <end position="402"/>
    </location>
</feature>
<sequence>MTEQSQSSPKLKHKSLLQTHQDAPVLAKTLNEFASSQQTPVSRHMMYSQTCSSSSRASTRFLLPKSTSSDPLSVNKESQGDLPNHSVATVLKPVSGSGIPVSRRRPRQSEQPTVAMLAELGVKVRDFAYESTLPPVPTVYLQPRQIQPSVPKDVNDPNDPHYVLEEERKKKAYTFQSTRKIERTPTEPVLESDLQPPPRRSFPKIKRADAMLDLGSQSQPQPQSQPSPTHSMLPYDITNTSFSSSQPLHRQPADPPRVETWVHTPIVTPNHSPQRPSEETMDEDTDLPPPQLESTRTDSQSAHSTRTMSYFQMGLADSNLRPQSSGTRTPHLSRSLNVVGRVPVMAPGSTSAGRACAGPKRLTPSVLQTSVVPTSTDSRKWPSISEPPPSASVQQTPSSPISPATPRYNLRSTKRRAESSHPPSSARSSRRPRLQRAPIEKINPPPLSAISTHKASANVISTGRTTRRTRATNGREEGLRQSKQRSQRV</sequence>
<feature type="region of interest" description="Disordered" evidence="1">
    <location>
        <begin position="1"/>
        <end position="23"/>
    </location>
</feature>
<reference evidence="3" key="1">
    <citation type="journal article" date="2012" name="Proc. Natl. Acad. Sci. U.S.A.">
        <title>Genome sequence of the button mushroom Agaricus bisporus reveals mechanisms governing adaptation to a humic-rich ecological niche.</title>
        <authorList>
            <person name="Morin E."/>
            <person name="Kohler A."/>
            <person name="Baker A.R."/>
            <person name="Foulongne-Oriol M."/>
            <person name="Lombard V."/>
            <person name="Nagy L.G."/>
            <person name="Ohm R.A."/>
            <person name="Patyshakuliyeva A."/>
            <person name="Brun A."/>
            <person name="Aerts A.L."/>
            <person name="Bailey A.M."/>
            <person name="Billette C."/>
            <person name="Coutinho P.M."/>
            <person name="Deakin G."/>
            <person name="Doddapaneni H."/>
            <person name="Floudas D."/>
            <person name="Grimwood J."/>
            <person name="Hilden K."/>
            <person name="Kuees U."/>
            <person name="LaButti K.M."/>
            <person name="Lapidus A."/>
            <person name="Lindquist E.A."/>
            <person name="Lucas S.M."/>
            <person name="Murat C."/>
            <person name="Riley R.W."/>
            <person name="Salamov A.A."/>
            <person name="Schmutz J."/>
            <person name="Subramanian V."/>
            <person name="Woesten H.A.B."/>
            <person name="Xu J."/>
            <person name="Eastwood D.C."/>
            <person name="Foster G.D."/>
            <person name="Sonnenberg A.S."/>
            <person name="Cullen D."/>
            <person name="de Vries R.P."/>
            <person name="Lundell T."/>
            <person name="Hibbett D.S."/>
            <person name="Henrissat B."/>
            <person name="Burton K.S."/>
            <person name="Kerrigan R.W."/>
            <person name="Challen M.P."/>
            <person name="Grigoriev I.V."/>
            <person name="Martin F."/>
        </authorList>
    </citation>
    <scope>NUCLEOTIDE SEQUENCE [LARGE SCALE GENOMIC DNA]</scope>
    <source>
        <strain evidence="3">JB137-S8 / ATCC MYA-4627 / FGSC 10392</strain>
    </source>
</reference>
<dbReference type="RefSeq" id="XP_007329183.1">
    <property type="nucleotide sequence ID" value="XM_007329121.1"/>
</dbReference>
<dbReference type="AlphaFoldDB" id="K5VZC1"/>
<gene>
    <name evidence="2" type="ORF">AGABI1DRAFT_127550</name>
</gene>
<feature type="region of interest" description="Disordered" evidence="1">
    <location>
        <begin position="344"/>
        <end position="489"/>
    </location>
</feature>
<organism evidence="2 3">
    <name type="scientific">Agaricus bisporus var. burnettii (strain JB137-S8 / ATCC MYA-4627 / FGSC 10392)</name>
    <name type="common">White button mushroom</name>
    <dbReference type="NCBI Taxonomy" id="597362"/>
    <lineage>
        <taxon>Eukaryota</taxon>
        <taxon>Fungi</taxon>
        <taxon>Dikarya</taxon>
        <taxon>Basidiomycota</taxon>
        <taxon>Agaricomycotina</taxon>
        <taxon>Agaricomycetes</taxon>
        <taxon>Agaricomycetidae</taxon>
        <taxon>Agaricales</taxon>
        <taxon>Agaricineae</taxon>
        <taxon>Agaricaceae</taxon>
        <taxon>Agaricus</taxon>
    </lineage>
</organism>
<evidence type="ECO:0000313" key="3">
    <source>
        <dbReference type="Proteomes" id="UP000008493"/>
    </source>
</evidence>
<dbReference type="GeneID" id="18826699"/>
<evidence type="ECO:0000256" key="1">
    <source>
        <dbReference type="SAM" id="MobiDB-lite"/>
    </source>
</evidence>
<accession>K5VZC1</accession>
<feature type="compositionally biased region" description="Polar residues" evidence="1">
    <location>
        <begin position="65"/>
        <end position="77"/>
    </location>
</feature>
<dbReference type="OrthoDB" id="3232876at2759"/>
<dbReference type="eggNOG" id="ENOG502T29H">
    <property type="taxonomic scope" value="Eukaryota"/>
</dbReference>
<dbReference type="OMA" id="SIPRTWY"/>
<dbReference type="HOGENOM" id="CLU_557732_0_0_1"/>
<protein>
    <submittedName>
        <fullName evidence="2">Uncharacterized protein</fullName>
    </submittedName>
</protein>